<name>A0A0K2TY21_LEPSM</name>
<reference evidence="1" key="1">
    <citation type="submission" date="2014-05" db="EMBL/GenBank/DDBJ databases">
        <authorList>
            <person name="Chronopoulou M."/>
        </authorList>
    </citation>
    <scope>NUCLEOTIDE SEQUENCE</scope>
    <source>
        <tissue evidence="1">Whole organism</tissue>
    </source>
</reference>
<organism evidence="1">
    <name type="scientific">Lepeophtheirus salmonis</name>
    <name type="common">Salmon louse</name>
    <name type="synonym">Caligus salmonis</name>
    <dbReference type="NCBI Taxonomy" id="72036"/>
    <lineage>
        <taxon>Eukaryota</taxon>
        <taxon>Metazoa</taxon>
        <taxon>Ecdysozoa</taxon>
        <taxon>Arthropoda</taxon>
        <taxon>Crustacea</taxon>
        <taxon>Multicrustacea</taxon>
        <taxon>Hexanauplia</taxon>
        <taxon>Copepoda</taxon>
        <taxon>Siphonostomatoida</taxon>
        <taxon>Caligidae</taxon>
        <taxon>Lepeophtheirus</taxon>
    </lineage>
</organism>
<proteinExistence type="predicted"/>
<sequence length="36" mass="4138">MNLRKGTNISSHETQNKIYLHTIYINLNTSMFIGAL</sequence>
<protein>
    <submittedName>
        <fullName evidence="1">Uncharacterized protein</fullName>
    </submittedName>
</protein>
<dbReference type="EMBL" id="HACA01013512">
    <property type="protein sequence ID" value="CDW30873.1"/>
    <property type="molecule type" value="Transcribed_RNA"/>
</dbReference>
<evidence type="ECO:0000313" key="1">
    <source>
        <dbReference type="EMBL" id="CDW30873.1"/>
    </source>
</evidence>
<accession>A0A0K2TY21</accession>
<dbReference type="AlphaFoldDB" id="A0A0K2TY21"/>